<reference evidence="1" key="2">
    <citation type="submission" date="2019-07" db="EMBL/GenBank/DDBJ databases">
        <authorList>
            <person name="Seetharam A."/>
            <person name="Woodhouse M."/>
            <person name="Cannon E."/>
        </authorList>
    </citation>
    <scope>NUCLEOTIDE SEQUENCE [LARGE SCALE GENOMIC DNA]</scope>
    <source>
        <strain evidence="1">cv. B73</strain>
    </source>
</reference>
<accession>A0A804PX20</accession>
<dbReference type="Pfam" id="PF03917">
    <property type="entry name" value="GSH_synth_ATP"/>
    <property type="match status" value="1"/>
</dbReference>
<dbReference type="Gramene" id="Zm00001eb275300_T001">
    <property type="protein sequence ID" value="Zm00001eb275300_P001"/>
    <property type="gene ID" value="Zm00001eb275300"/>
</dbReference>
<dbReference type="SUPFAM" id="SSF56059">
    <property type="entry name" value="Glutathione synthetase ATP-binding domain-like"/>
    <property type="match status" value="1"/>
</dbReference>
<evidence type="ECO:0000313" key="2">
    <source>
        <dbReference type="Proteomes" id="UP000007305"/>
    </source>
</evidence>
<name>A0A804PX20_MAIZE</name>
<keyword evidence="2" id="KW-1185">Reference proteome</keyword>
<dbReference type="GO" id="GO:0005524">
    <property type="term" value="F:ATP binding"/>
    <property type="evidence" value="ECO:0007669"/>
    <property type="project" value="InterPro"/>
</dbReference>
<dbReference type="PANTHER" id="PTHR11130">
    <property type="entry name" value="GLUTATHIONE SYNTHETASE"/>
    <property type="match status" value="1"/>
</dbReference>
<reference evidence="2" key="1">
    <citation type="journal article" date="2009" name="Science">
        <title>The B73 maize genome: complexity, diversity, and dynamics.</title>
        <authorList>
            <person name="Schnable P.S."/>
            <person name="Ware D."/>
            <person name="Fulton R.S."/>
            <person name="Stein J.C."/>
            <person name="Wei F."/>
            <person name="Pasternak S."/>
            <person name="Liang C."/>
            <person name="Zhang J."/>
            <person name="Fulton L."/>
            <person name="Graves T.A."/>
            <person name="Minx P."/>
            <person name="Reily A.D."/>
            <person name="Courtney L."/>
            <person name="Kruchowski S.S."/>
            <person name="Tomlinson C."/>
            <person name="Strong C."/>
            <person name="Delehaunty K."/>
            <person name="Fronick C."/>
            <person name="Courtney B."/>
            <person name="Rock S.M."/>
            <person name="Belter E."/>
            <person name="Du F."/>
            <person name="Kim K."/>
            <person name="Abbott R.M."/>
            <person name="Cotton M."/>
            <person name="Levy A."/>
            <person name="Marchetto P."/>
            <person name="Ochoa K."/>
            <person name="Jackson S.M."/>
            <person name="Gillam B."/>
            <person name="Chen W."/>
            <person name="Yan L."/>
            <person name="Higginbotham J."/>
            <person name="Cardenas M."/>
            <person name="Waligorski J."/>
            <person name="Applebaum E."/>
            <person name="Phelps L."/>
            <person name="Falcone J."/>
            <person name="Kanchi K."/>
            <person name="Thane T."/>
            <person name="Scimone A."/>
            <person name="Thane N."/>
            <person name="Henke J."/>
            <person name="Wang T."/>
            <person name="Ruppert J."/>
            <person name="Shah N."/>
            <person name="Rotter K."/>
            <person name="Hodges J."/>
            <person name="Ingenthron E."/>
            <person name="Cordes M."/>
            <person name="Kohlberg S."/>
            <person name="Sgro J."/>
            <person name="Delgado B."/>
            <person name="Mead K."/>
            <person name="Chinwalla A."/>
            <person name="Leonard S."/>
            <person name="Crouse K."/>
            <person name="Collura K."/>
            <person name="Kudrna D."/>
            <person name="Currie J."/>
            <person name="He R."/>
            <person name="Angelova A."/>
            <person name="Rajasekar S."/>
            <person name="Mueller T."/>
            <person name="Lomeli R."/>
            <person name="Scara G."/>
            <person name="Ko A."/>
            <person name="Delaney K."/>
            <person name="Wissotski M."/>
            <person name="Lopez G."/>
            <person name="Campos D."/>
            <person name="Braidotti M."/>
            <person name="Ashley E."/>
            <person name="Golser W."/>
            <person name="Kim H."/>
            <person name="Lee S."/>
            <person name="Lin J."/>
            <person name="Dujmic Z."/>
            <person name="Kim W."/>
            <person name="Talag J."/>
            <person name="Zuccolo A."/>
            <person name="Fan C."/>
            <person name="Sebastian A."/>
            <person name="Kramer M."/>
            <person name="Spiegel L."/>
            <person name="Nascimento L."/>
            <person name="Zutavern T."/>
            <person name="Miller B."/>
            <person name="Ambroise C."/>
            <person name="Muller S."/>
            <person name="Spooner W."/>
            <person name="Narechania A."/>
            <person name="Ren L."/>
            <person name="Wei S."/>
            <person name="Kumari S."/>
            <person name="Faga B."/>
            <person name="Levy M.J."/>
            <person name="McMahan L."/>
            <person name="Van Buren P."/>
            <person name="Vaughn M.W."/>
            <person name="Ying K."/>
            <person name="Yeh C.-T."/>
            <person name="Emrich S.J."/>
            <person name="Jia Y."/>
            <person name="Kalyanaraman A."/>
            <person name="Hsia A.-P."/>
            <person name="Barbazuk W.B."/>
            <person name="Baucom R.S."/>
            <person name="Brutnell T.P."/>
            <person name="Carpita N.C."/>
            <person name="Chaparro C."/>
            <person name="Chia J.-M."/>
            <person name="Deragon J.-M."/>
            <person name="Estill J.C."/>
            <person name="Fu Y."/>
            <person name="Jeddeloh J.A."/>
            <person name="Han Y."/>
            <person name="Lee H."/>
            <person name="Li P."/>
            <person name="Lisch D.R."/>
            <person name="Liu S."/>
            <person name="Liu Z."/>
            <person name="Nagel D.H."/>
            <person name="McCann M.C."/>
            <person name="SanMiguel P."/>
            <person name="Myers A.M."/>
            <person name="Nettleton D."/>
            <person name="Nguyen J."/>
            <person name="Penning B.W."/>
            <person name="Ponnala L."/>
            <person name="Schneider K.L."/>
            <person name="Schwartz D.C."/>
            <person name="Sharma A."/>
            <person name="Soderlund C."/>
            <person name="Springer N.M."/>
            <person name="Sun Q."/>
            <person name="Wang H."/>
            <person name="Waterman M."/>
            <person name="Westerman R."/>
            <person name="Wolfgruber T.K."/>
            <person name="Yang L."/>
            <person name="Yu Y."/>
            <person name="Zhang L."/>
            <person name="Zhou S."/>
            <person name="Zhu Q."/>
            <person name="Bennetzen J.L."/>
            <person name="Dawe R.K."/>
            <person name="Jiang J."/>
            <person name="Jiang N."/>
            <person name="Presting G.G."/>
            <person name="Wessler S.R."/>
            <person name="Aluru S."/>
            <person name="Martienssen R.A."/>
            <person name="Clifton S.W."/>
            <person name="McCombie W.R."/>
            <person name="Wing R.A."/>
            <person name="Wilson R.K."/>
        </authorList>
    </citation>
    <scope>NUCLEOTIDE SEQUENCE [LARGE SCALE GENOMIC DNA]</scope>
    <source>
        <strain evidence="2">cv. B73</strain>
    </source>
</reference>
<dbReference type="PANTHER" id="PTHR11130:SF0">
    <property type="entry name" value="GLUTATHIONE SYNTHETASE"/>
    <property type="match status" value="1"/>
</dbReference>
<proteinExistence type="predicted"/>
<dbReference type="Gene3D" id="1.10.1080.10">
    <property type="entry name" value="Glutathione Synthetase, Chain A, domain 3"/>
    <property type="match status" value="1"/>
</dbReference>
<reference evidence="1" key="3">
    <citation type="submission" date="2021-05" db="UniProtKB">
        <authorList>
            <consortium name="EnsemblPlants"/>
        </authorList>
    </citation>
    <scope>IDENTIFICATION</scope>
    <source>
        <strain evidence="1">cv. B73</strain>
    </source>
</reference>
<dbReference type="AlphaFoldDB" id="A0A804PX20"/>
<dbReference type="InterPro" id="IPR014042">
    <property type="entry name" value="Glutathione_synthase_a-hlx"/>
</dbReference>
<evidence type="ECO:0000313" key="1">
    <source>
        <dbReference type="EnsemblPlants" id="Zm00001eb275300_P001"/>
    </source>
</evidence>
<dbReference type="GO" id="GO:0004363">
    <property type="term" value="F:glutathione synthase activity"/>
    <property type="evidence" value="ECO:0007669"/>
    <property type="project" value="InterPro"/>
</dbReference>
<sequence>MVPGVGLVHAPFSVRFPTSFFKQACELAPIFTELVDCVSLDGESLQAALSRTKQVHEFTARLLDIHDKMMLINNKEDLPKLAQQSTSPYPHDIAPTFRRPDARHSAQCPAAMARSPMLSARTPALTSWNIIAMFPPTLENEPLMWKTRS</sequence>
<dbReference type="InterPro" id="IPR005615">
    <property type="entry name" value="Glutathione_synthase"/>
</dbReference>
<protein>
    <submittedName>
        <fullName evidence="1">Uncharacterized protein</fullName>
    </submittedName>
</protein>
<dbReference type="EnsemblPlants" id="Zm00001eb275300_T001">
    <property type="protein sequence ID" value="Zm00001eb275300_P001"/>
    <property type="gene ID" value="Zm00001eb275300"/>
</dbReference>
<dbReference type="Proteomes" id="UP000007305">
    <property type="component" value="Chromosome 6"/>
</dbReference>
<dbReference type="InParanoid" id="A0A804PX20"/>
<organism evidence="1 2">
    <name type="scientific">Zea mays</name>
    <name type="common">Maize</name>
    <dbReference type="NCBI Taxonomy" id="4577"/>
    <lineage>
        <taxon>Eukaryota</taxon>
        <taxon>Viridiplantae</taxon>
        <taxon>Streptophyta</taxon>
        <taxon>Embryophyta</taxon>
        <taxon>Tracheophyta</taxon>
        <taxon>Spermatophyta</taxon>
        <taxon>Magnoliopsida</taxon>
        <taxon>Liliopsida</taxon>
        <taxon>Poales</taxon>
        <taxon>Poaceae</taxon>
        <taxon>PACMAD clade</taxon>
        <taxon>Panicoideae</taxon>
        <taxon>Andropogonodae</taxon>
        <taxon>Andropogoneae</taxon>
        <taxon>Tripsacinae</taxon>
        <taxon>Zea</taxon>
    </lineage>
</organism>